<dbReference type="Proteomes" id="UP000541347">
    <property type="component" value="Unassembled WGS sequence"/>
</dbReference>
<sequence>MKGVRMREADFQHSDQSKFPKSYEGLEGELVELSGIIEALEVLARELLPQGAYSAPFRALLNAARQRMTAAEVALDAAQKGYLR</sequence>
<comment type="caution">
    <text evidence="2">The sequence shown here is derived from an EMBL/GenBank/DDBJ whole genome shotgun (WGS) entry which is preliminary data.</text>
</comment>
<evidence type="ECO:0000313" key="3">
    <source>
        <dbReference type="Proteomes" id="UP000541347"/>
    </source>
</evidence>
<feature type="compositionally biased region" description="Basic and acidic residues" evidence="1">
    <location>
        <begin position="1"/>
        <end position="18"/>
    </location>
</feature>
<protein>
    <submittedName>
        <fullName evidence="2">Uncharacterized protein</fullName>
    </submittedName>
</protein>
<organism evidence="2 3">
    <name type="scientific">Pannonibacter tanglangensis</name>
    <dbReference type="NCBI Taxonomy" id="2750084"/>
    <lineage>
        <taxon>Bacteria</taxon>
        <taxon>Pseudomonadati</taxon>
        <taxon>Pseudomonadota</taxon>
        <taxon>Alphaproteobacteria</taxon>
        <taxon>Hyphomicrobiales</taxon>
        <taxon>Stappiaceae</taxon>
        <taxon>Pannonibacter</taxon>
    </lineage>
</organism>
<gene>
    <name evidence="2" type="ORF">GWI71_13760</name>
</gene>
<proteinExistence type="predicted"/>
<dbReference type="EMBL" id="JAABLP010000003">
    <property type="protein sequence ID" value="NBN64756.1"/>
    <property type="molecule type" value="Genomic_DNA"/>
</dbReference>
<feature type="region of interest" description="Disordered" evidence="1">
    <location>
        <begin position="1"/>
        <end position="20"/>
    </location>
</feature>
<reference evidence="2 3" key="1">
    <citation type="submission" date="2020-01" db="EMBL/GenBank/DDBJ databases">
        <authorList>
            <person name="Peng S.Y."/>
            <person name="Li J."/>
            <person name="Wang M."/>
            <person name="Wang L."/>
            <person name="Wang C.Q."/>
            <person name="Wang J.R."/>
        </authorList>
    </citation>
    <scope>NUCLEOTIDE SEQUENCE [LARGE SCALE GENOMIC DNA]</scope>
    <source>
        <strain evidence="2 3">XCT-34</strain>
    </source>
</reference>
<evidence type="ECO:0000313" key="2">
    <source>
        <dbReference type="EMBL" id="NBN64756.1"/>
    </source>
</evidence>
<name>A0ABW9ZKB3_9HYPH</name>
<keyword evidence="3" id="KW-1185">Reference proteome</keyword>
<evidence type="ECO:0000256" key="1">
    <source>
        <dbReference type="SAM" id="MobiDB-lite"/>
    </source>
</evidence>
<accession>A0ABW9ZKB3</accession>